<accession>A0A835Z8P2</accession>
<name>A0A835Z8P2_9STRA</name>
<evidence type="ECO:0000313" key="3">
    <source>
        <dbReference type="EMBL" id="KAG5187702.1"/>
    </source>
</evidence>
<feature type="compositionally biased region" description="Polar residues" evidence="1">
    <location>
        <begin position="772"/>
        <end position="789"/>
    </location>
</feature>
<evidence type="ECO:0000256" key="1">
    <source>
        <dbReference type="SAM" id="MobiDB-lite"/>
    </source>
</evidence>
<evidence type="ECO:0000259" key="2">
    <source>
        <dbReference type="Pfam" id="PF00270"/>
    </source>
</evidence>
<protein>
    <recommendedName>
        <fullName evidence="2">DEAD/DEAH-box helicase domain-containing protein</fullName>
    </recommendedName>
</protein>
<feature type="region of interest" description="Disordered" evidence="1">
    <location>
        <begin position="586"/>
        <end position="616"/>
    </location>
</feature>
<organism evidence="3 4">
    <name type="scientific">Tribonema minus</name>
    <dbReference type="NCBI Taxonomy" id="303371"/>
    <lineage>
        <taxon>Eukaryota</taxon>
        <taxon>Sar</taxon>
        <taxon>Stramenopiles</taxon>
        <taxon>Ochrophyta</taxon>
        <taxon>PX clade</taxon>
        <taxon>Xanthophyceae</taxon>
        <taxon>Tribonematales</taxon>
        <taxon>Tribonemataceae</taxon>
        <taxon>Tribonema</taxon>
    </lineage>
</organism>
<dbReference type="GO" id="GO:0003676">
    <property type="term" value="F:nucleic acid binding"/>
    <property type="evidence" value="ECO:0007669"/>
    <property type="project" value="InterPro"/>
</dbReference>
<dbReference type="Gene3D" id="3.40.50.300">
    <property type="entry name" value="P-loop containing nucleotide triphosphate hydrolases"/>
    <property type="match status" value="1"/>
</dbReference>
<dbReference type="Proteomes" id="UP000664859">
    <property type="component" value="Unassembled WGS sequence"/>
</dbReference>
<sequence length="1087" mass="118338">MQRMLAPTPTALHQHVGHHHWRFDRCRVERCVVSEAVKNTGRDAMVAARTSYEKTVSLSLSTVLRLNLQLAQQSPSVVQAIIVKPTAEAALRLKESTLLPMVQCMGLTGRSMRSLHLTAAPTVQASSSSVLFAEQRTRHSGKGARLHTLKYMSAASTVTPCRAGMYVCAQDGRHSCIDASRLSKRTALVVEPGVADSLQIQQVGDGTLYDGVRLINAVCAGRYAASNTRPATASAFRMRRTLQHMFAPAPATLHQHVQPMQGITTDSSHSSAAGGFGAGHNSLFATPAPLPVTPFQLNTGGLNPSQFSMPYFAAATPVATPALPALPAFGVLGNILGKRSVTASSPPNQLQHWWKREGSIDDIYSAPKLQLPWEVLCGVLAACGGQFKAFNSVERWAVSEVVKNTDRDAMLVAPAGYGKTFGLCLSTAMRLNLQLAQQSPSTLQAIILTPTADAALRLRDSTLLPMVQRMGLPGKVLALGNERDPSGRATIVIGTPEMVSDWLSTRDKRAVVILCVDAADQLGTRMDKSDAEAHCEAIRIQLSQSSPACQYFITGTETTEYLGSCATNMVQHRRQPGTCLVFRGTPQVHHQPPQHQYQHQQYQPPPQQFVQQPLKQPLQQQPVQHLLQQPVQLPWPQPIQHPLPQPVQQPAQLTFEQALLQPVPQPVHQPLQLHCSTAAATLGNQRAASATSSAAAALNSRVHPTLSSLPLSDFNFNSSAHPLPRNSSALQYTRARCTGTNISASSSARRLRQRSTAATRHINAPPHPPLRQQRSATATPQQQCSTLPTSAPTSIIASAQLHRTRQQRSALVIFDAPHTTGFHQRSAKSIASPIADMLPPQQQSARDLLVRFNFPLSLRPRPLLAVYNYQYTYLPTKYQPQRPQPQPHQQRQRRFGAAVLQQHSAREYCSSRFPRYIGTSSTSWTIRPPQLQQALVPPLSSGSSSALLNISSSIFLSTSALLQLPRHSDNPQLQQLPRLNSGSSSAPLNISSSIFPSISALLQLPRQFDRPNLIRCHGSAVAPVEHKMAFASTGNQIIAPAIRPVLYLQLAPSARQRISNAQLTLFPLLSSASPPAINSSQERDDND</sequence>
<dbReference type="GO" id="GO:0005524">
    <property type="term" value="F:ATP binding"/>
    <property type="evidence" value="ECO:0007669"/>
    <property type="project" value="InterPro"/>
</dbReference>
<feature type="compositionally biased region" description="Low complexity" evidence="1">
    <location>
        <begin position="743"/>
        <end position="760"/>
    </location>
</feature>
<gene>
    <name evidence="3" type="ORF">JKP88DRAFT_253894</name>
</gene>
<comment type="caution">
    <text evidence="3">The sequence shown here is derived from an EMBL/GenBank/DDBJ whole genome shotgun (WGS) entry which is preliminary data.</text>
</comment>
<dbReference type="EMBL" id="JAFCMP010000084">
    <property type="protein sequence ID" value="KAG5187702.1"/>
    <property type="molecule type" value="Genomic_DNA"/>
</dbReference>
<feature type="domain" description="DEAD/DEAH-box helicase" evidence="2">
    <location>
        <begin position="405"/>
        <end position="539"/>
    </location>
</feature>
<evidence type="ECO:0000313" key="4">
    <source>
        <dbReference type="Proteomes" id="UP000664859"/>
    </source>
</evidence>
<dbReference type="InterPro" id="IPR011545">
    <property type="entry name" value="DEAD/DEAH_box_helicase_dom"/>
</dbReference>
<dbReference type="InterPro" id="IPR027417">
    <property type="entry name" value="P-loop_NTPase"/>
</dbReference>
<reference evidence="3" key="1">
    <citation type="submission" date="2021-02" db="EMBL/GenBank/DDBJ databases">
        <title>First Annotated Genome of the Yellow-green Alga Tribonema minus.</title>
        <authorList>
            <person name="Mahan K.M."/>
        </authorList>
    </citation>
    <scope>NUCLEOTIDE SEQUENCE</scope>
    <source>
        <strain evidence="3">UTEX B ZZ1240</strain>
    </source>
</reference>
<dbReference type="SUPFAM" id="SSF52540">
    <property type="entry name" value="P-loop containing nucleoside triphosphate hydrolases"/>
    <property type="match status" value="1"/>
</dbReference>
<dbReference type="Pfam" id="PF00270">
    <property type="entry name" value="DEAD"/>
    <property type="match status" value="1"/>
</dbReference>
<keyword evidence="4" id="KW-1185">Reference proteome</keyword>
<feature type="region of interest" description="Disordered" evidence="1">
    <location>
        <begin position="741"/>
        <end position="789"/>
    </location>
</feature>
<dbReference type="AlphaFoldDB" id="A0A835Z8P2"/>
<proteinExistence type="predicted"/>